<comment type="caution">
    <text evidence="2">The sequence shown here is derived from an EMBL/GenBank/DDBJ whole genome shotgun (WGS) entry which is preliminary data.</text>
</comment>
<feature type="signal peptide" evidence="1">
    <location>
        <begin position="1"/>
        <end position="30"/>
    </location>
</feature>
<protein>
    <recommendedName>
        <fullName evidence="4">Secreted protein</fullName>
    </recommendedName>
</protein>
<evidence type="ECO:0000313" key="3">
    <source>
        <dbReference type="Proteomes" id="UP001501303"/>
    </source>
</evidence>
<feature type="chain" id="PRO_5045271988" description="Secreted protein" evidence="1">
    <location>
        <begin position="31"/>
        <end position="174"/>
    </location>
</feature>
<keyword evidence="3" id="KW-1185">Reference proteome</keyword>
<gene>
    <name evidence="2" type="ORF">GCM10009716_04960</name>
</gene>
<proteinExistence type="predicted"/>
<reference evidence="2 3" key="1">
    <citation type="journal article" date="2019" name="Int. J. Syst. Evol. Microbiol.">
        <title>The Global Catalogue of Microorganisms (GCM) 10K type strain sequencing project: providing services to taxonomists for standard genome sequencing and annotation.</title>
        <authorList>
            <consortium name="The Broad Institute Genomics Platform"/>
            <consortium name="The Broad Institute Genome Sequencing Center for Infectious Disease"/>
            <person name="Wu L."/>
            <person name="Ma J."/>
        </authorList>
    </citation>
    <scope>NUCLEOTIDE SEQUENCE [LARGE SCALE GENOMIC DNA]</scope>
    <source>
        <strain evidence="2 3">JCM 13581</strain>
    </source>
</reference>
<keyword evidence="1" id="KW-0732">Signal</keyword>
<evidence type="ECO:0000256" key="1">
    <source>
        <dbReference type="SAM" id="SignalP"/>
    </source>
</evidence>
<sequence length="174" mass="18455">MQWRSAGARAAAVLLAVAAAGAGAAPAAGAAQPATERLSPHQYTAEHRDGCLAGRTEGGMVWATADRVHVTGVLEEQRRTQDCTQRTFAEFVAYAHNGRLPVDRHHEYLDPATGDPHRYRFTLENNGPNAGDVIDRVEVRVCVTTGPMLPAYTCGATVTVPRNSIGPRPAGSAV</sequence>
<evidence type="ECO:0000313" key="2">
    <source>
        <dbReference type="EMBL" id="GAA1898029.1"/>
    </source>
</evidence>
<dbReference type="EMBL" id="BAAAMJ010000004">
    <property type="protein sequence ID" value="GAA1898029.1"/>
    <property type="molecule type" value="Genomic_DNA"/>
</dbReference>
<organism evidence="2 3">
    <name type="scientific">Streptomyces sodiiphilus</name>
    <dbReference type="NCBI Taxonomy" id="226217"/>
    <lineage>
        <taxon>Bacteria</taxon>
        <taxon>Bacillati</taxon>
        <taxon>Actinomycetota</taxon>
        <taxon>Actinomycetes</taxon>
        <taxon>Kitasatosporales</taxon>
        <taxon>Streptomycetaceae</taxon>
        <taxon>Streptomyces</taxon>
    </lineage>
</organism>
<dbReference type="RefSeq" id="WP_344258417.1">
    <property type="nucleotide sequence ID" value="NZ_BAAAMJ010000004.1"/>
</dbReference>
<name>A0ABN2NT66_9ACTN</name>
<dbReference type="Proteomes" id="UP001501303">
    <property type="component" value="Unassembled WGS sequence"/>
</dbReference>
<evidence type="ECO:0008006" key="4">
    <source>
        <dbReference type="Google" id="ProtNLM"/>
    </source>
</evidence>
<accession>A0ABN2NT66</accession>